<dbReference type="InterPro" id="IPR011990">
    <property type="entry name" value="TPR-like_helical_dom_sf"/>
</dbReference>
<dbReference type="PANTHER" id="PTHR19959">
    <property type="entry name" value="KINESIN LIGHT CHAIN"/>
    <property type="match status" value="1"/>
</dbReference>
<organism evidence="3 4">
    <name type="scientific">Ephemerocybe angulata</name>
    <dbReference type="NCBI Taxonomy" id="980116"/>
    <lineage>
        <taxon>Eukaryota</taxon>
        <taxon>Fungi</taxon>
        <taxon>Dikarya</taxon>
        <taxon>Basidiomycota</taxon>
        <taxon>Agaricomycotina</taxon>
        <taxon>Agaricomycetes</taxon>
        <taxon>Agaricomycetidae</taxon>
        <taxon>Agaricales</taxon>
        <taxon>Agaricineae</taxon>
        <taxon>Psathyrellaceae</taxon>
        <taxon>Ephemerocybe</taxon>
    </lineage>
</organism>
<dbReference type="SUPFAM" id="SSF48452">
    <property type="entry name" value="TPR-like"/>
    <property type="match status" value="1"/>
</dbReference>
<dbReference type="OrthoDB" id="9991317at2759"/>
<dbReference type="InterPro" id="IPR024983">
    <property type="entry name" value="CHAT_dom"/>
</dbReference>
<comment type="caution">
    <text evidence="3">The sequence shown here is derived from an EMBL/GenBank/DDBJ whole genome shotgun (WGS) entry which is preliminary data.</text>
</comment>
<protein>
    <recommendedName>
        <fullName evidence="2">CHAT domain-containing protein</fullName>
    </recommendedName>
</protein>
<dbReference type="Gene3D" id="1.25.40.10">
    <property type="entry name" value="Tetratricopeptide repeat domain"/>
    <property type="match status" value="1"/>
</dbReference>
<keyword evidence="4" id="KW-1185">Reference proteome</keyword>
<dbReference type="AlphaFoldDB" id="A0A8H5ERK5"/>
<name>A0A8H5ERK5_9AGAR</name>
<feature type="compositionally biased region" description="Basic and acidic residues" evidence="1">
    <location>
        <begin position="48"/>
        <end position="57"/>
    </location>
</feature>
<reference evidence="3 4" key="1">
    <citation type="journal article" date="2020" name="ISME J.">
        <title>Uncovering the hidden diversity of litter-decomposition mechanisms in mushroom-forming fungi.</title>
        <authorList>
            <person name="Floudas D."/>
            <person name="Bentzer J."/>
            <person name="Ahren D."/>
            <person name="Johansson T."/>
            <person name="Persson P."/>
            <person name="Tunlid A."/>
        </authorList>
    </citation>
    <scope>NUCLEOTIDE SEQUENCE [LARGE SCALE GENOMIC DNA]</scope>
    <source>
        <strain evidence="3 4">CBS 175.51</strain>
    </source>
</reference>
<dbReference type="Proteomes" id="UP000541558">
    <property type="component" value="Unassembled WGS sequence"/>
</dbReference>
<accession>A0A8H5ERK5</accession>
<gene>
    <name evidence="3" type="ORF">D9611_014450</name>
</gene>
<feature type="domain" description="CHAT" evidence="2">
    <location>
        <begin position="775"/>
        <end position="914"/>
    </location>
</feature>
<dbReference type="EMBL" id="JAACJK010000232">
    <property type="protein sequence ID" value="KAF5309731.1"/>
    <property type="molecule type" value="Genomic_DNA"/>
</dbReference>
<sequence length="915" mass="100830">MCEILVRVGCGWAKNDRNDYFDFRLATATTTRRKERGKKALLSPDGVGRLRDAEPRENPPTGASGWRAAARRANPPDIEKALWAQQEAVRITPEGSEDLPKRLSNLGGSFVDRFERSGELSDIAEAISALQRAVQLTPEHTPYLPALLTNLGGTYLRRFGRTSELSDITEAITVQRKAVKLTYRKDASMLNNLGISLDSRYGMTGDLSDVTEAVSALRLAVKLTPPAHADLPSRLTNLGSALQLRFEQTVDSSDIEEAISVQRRAVQLTPYNHATLPGWINNLGNSLQARFKQARNLSDIDEAIAIQSQAVNIMPHGHSTLPNLLGNLGQSFLLRFSTRGEREDLNQCISRHKDAATYRVGSPRSKLNSATIWAQLLVKHYPQSPDILPAFDTALSLVALIAGLEQTVRGRYEQLKGASGIAVEAAAAALSLERPDKALEWLEQGRCLVWIQLSNLRTPLDDLRLQNQELADRIAEVSKQLETAGSSRATGHLGMSMLEKISVEDEARSHLSLAKLWDDLLQEARAIPGFETFLRPVPCSTLLQHLPEEGPIVVINVDKHRCDAIALLNGMDEPLHIPLPNFSLKKANDYRSRLKAQLRSQGLRDRAYDHDREVVDSHPTLLARPLRPVIRGNPGENIVRGVLRGLWVEVAKPILDHLSIPMKDESSDVPLRLWWCLTGPLSFLPIHAAGVYLDSNREGVLDYVISSYTPTVTALADQVKNPRSINTHVSGVFFTSQPNAPGASSIPGTAKEVQSIYSSATRNGVRSLMVEGSALTNAAEPLQSRFLFQNGSLHLATIIQRKLKNADLAFLSACQTSTGEEKLSDEAVHLAAGMLAAGYRRVVATMWSISDSAAQEVAINFYEYLWSKRGEVRSAAFDGSLAAYALHDAIQRLMGRLDNSERSLLTWVPFVHFGY</sequence>
<proteinExistence type="predicted"/>
<evidence type="ECO:0000259" key="2">
    <source>
        <dbReference type="Pfam" id="PF12770"/>
    </source>
</evidence>
<evidence type="ECO:0000313" key="3">
    <source>
        <dbReference type="EMBL" id="KAF5309731.1"/>
    </source>
</evidence>
<feature type="region of interest" description="Disordered" evidence="1">
    <location>
        <begin position="33"/>
        <end position="71"/>
    </location>
</feature>
<evidence type="ECO:0000313" key="4">
    <source>
        <dbReference type="Proteomes" id="UP000541558"/>
    </source>
</evidence>
<dbReference type="Pfam" id="PF12770">
    <property type="entry name" value="CHAT"/>
    <property type="match status" value="1"/>
</dbReference>
<evidence type="ECO:0000256" key="1">
    <source>
        <dbReference type="SAM" id="MobiDB-lite"/>
    </source>
</evidence>
<dbReference type="PANTHER" id="PTHR19959:SF119">
    <property type="entry name" value="FUNGAL LIPASE-LIKE DOMAIN-CONTAINING PROTEIN"/>
    <property type="match status" value="1"/>
</dbReference>